<evidence type="ECO:0000256" key="1">
    <source>
        <dbReference type="SAM" id="SignalP"/>
    </source>
</evidence>
<keyword evidence="1" id="KW-0732">Signal</keyword>
<feature type="signal peptide" evidence="1">
    <location>
        <begin position="1"/>
        <end position="23"/>
    </location>
</feature>
<keyword evidence="3" id="KW-1185">Reference proteome</keyword>
<dbReference type="RefSeq" id="WP_160617638.1">
    <property type="nucleotide sequence ID" value="NZ_WTYR01000001.1"/>
</dbReference>
<dbReference type="AlphaFoldDB" id="A0A6I4U977"/>
<dbReference type="EMBL" id="WTYR01000001">
    <property type="protein sequence ID" value="MXP11072.1"/>
    <property type="molecule type" value="Genomic_DNA"/>
</dbReference>
<evidence type="ECO:0008006" key="4">
    <source>
        <dbReference type="Google" id="ProtNLM"/>
    </source>
</evidence>
<proteinExistence type="predicted"/>
<feature type="chain" id="PRO_5026276909" description="Secreted protein" evidence="1">
    <location>
        <begin position="24"/>
        <end position="87"/>
    </location>
</feature>
<accession>A0A6I4U977</accession>
<reference evidence="2 3" key="1">
    <citation type="submission" date="2019-12" db="EMBL/GenBank/DDBJ databases">
        <title>Genomic-based taxomic classification of the family Erythrobacteraceae.</title>
        <authorList>
            <person name="Xu L."/>
        </authorList>
    </citation>
    <scope>NUCLEOTIDE SEQUENCE [LARGE SCALE GENOMIC DNA]</scope>
    <source>
        <strain evidence="2 3">LMG 29519</strain>
    </source>
</reference>
<dbReference type="Proteomes" id="UP000429229">
    <property type="component" value="Unassembled WGS sequence"/>
</dbReference>
<gene>
    <name evidence="2" type="ORF">GRI68_12865</name>
</gene>
<protein>
    <recommendedName>
        <fullName evidence="4">Secreted protein</fullName>
    </recommendedName>
</protein>
<sequence length="87" mass="9791">MSKKLMLAVAAAATLLAAPSAMADPSDPPYPTEPYLMIVRYYDTTNWLQPRQLAGWDITYCDFTTESARYPGRNLMAIEIEERSCLI</sequence>
<organism evidence="2 3">
    <name type="scientific">Alteriqipengyuania halimionae</name>
    <dbReference type="NCBI Taxonomy" id="1926630"/>
    <lineage>
        <taxon>Bacteria</taxon>
        <taxon>Pseudomonadati</taxon>
        <taxon>Pseudomonadota</taxon>
        <taxon>Alphaproteobacteria</taxon>
        <taxon>Sphingomonadales</taxon>
        <taxon>Erythrobacteraceae</taxon>
        <taxon>Alteriqipengyuania</taxon>
    </lineage>
</organism>
<name>A0A6I4U977_9SPHN</name>
<evidence type="ECO:0000313" key="3">
    <source>
        <dbReference type="Proteomes" id="UP000429229"/>
    </source>
</evidence>
<evidence type="ECO:0000313" key="2">
    <source>
        <dbReference type="EMBL" id="MXP11072.1"/>
    </source>
</evidence>
<comment type="caution">
    <text evidence="2">The sequence shown here is derived from an EMBL/GenBank/DDBJ whole genome shotgun (WGS) entry which is preliminary data.</text>
</comment>